<protein>
    <submittedName>
        <fullName evidence="3">Flocculation-associated PEP-CTERM protein PepA</fullName>
    </submittedName>
</protein>
<dbReference type="Proteomes" id="UP000308430">
    <property type="component" value="Unassembled WGS sequence"/>
</dbReference>
<accession>A0A4S4AZ89</accession>
<sequence>MSIRTFLASAAVAAGMALAPVAHSAVLTNWYLDADGSGSGNATRITSFVDIVGGAYITLTPTSLTTFTFDEWGAVRSPSHDFGLPYAVGQTHEIAALFTASGTGTFGGDAFFTGGTLHLYSIPVGQWGSTTGTFGVDGVPIASFTITGGGLQVNADGTPVANGQVELIAKASYLAPGYFFYDAAQTQDIADTVNDPEGVLFGFATVNANQIPNGQLNEDFADEIFEYTGLPGTWINDPNLGSFFVSNNGQFRLAVPEPGTVALIGVGLLGLALVRRRERTAGGLMA</sequence>
<feature type="domain" description="Ice-binding protein C-terminal" evidence="2">
    <location>
        <begin position="254"/>
        <end position="276"/>
    </location>
</feature>
<gene>
    <name evidence="3" type="primary">pepA</name>
    <name evidence="3" type="ORF">E6C76_07910</name>
</gene>
<evidence type="ECO:0000259" key="2">
    <source>
        <dbReference type="Pfam" id="PF07589"/>
    </source>
</evidence>
<dbReference type="AlphaFoldDB" id="A0A4S4AZ89"/>
<evidence type="ECO:0000313" key="4">
    <source>
        <dbReference type="Proteomes" id="UP000308430"/>
    </source>
</evidence>
<dbReference type="NCBIfam" id="NF033554">
    <property type="entry name" value="floc_PepA"/>
    <property type="match status" value="1"/>
</dbReference>
<name>A0A4S4AZ89_9RHOO</name>
<feature type="chain" id="PRO_5020256591" evidence="1">
    <location>
        <begin position="25"/>
        <end position="286"/>
    </location>
</feature>
<dbReference type="NCBIfam" id="TIGR02595">
    <property type="entry name" value="PEP_CTERM"/>
    <property type="match status" value="1"/>
</dbReference>
<dbReference type="RefSeq" id="WP_136347705.1">
    <property type="nucleotide sequence ID" value="NZ_SSOC01000003.1"/>
</dbReference>
<proteinExistence type="predicted"/>
<organism evidence="3 4">
    <name type="scientific">Pseudothauera nasutitermitis</name>
    <dbReference type="NCBI Taxonomy" id="2565930"/>
    <lineage>
        <taxon>Bacteria</taxon>
        <taxon>Pseudomonadati</taxon>
        <taxon>Pseudomonadota</taxon>
        <taxon>Betaproteobacteria</taxon>
        <taxon>Rhodocyclales</taxon>
        <taxon>Zoogloeaceae</taxon>
        <taxon>Pseudothauera</taxon>
    </lineage>
</organism>
<comment type="caution">
    <text evidence="3">The sequence shown here is derived from an EMBL/GenBank/DDBJ whole genome shotgun (WGS) entry which is preliminary data.</text>
</comment>
<keyword evidence="1" id="KW-0732">Signal</keyword>
<evidence type="ECO:0000256" key="1">
    <source>
        <dbReference type="SAM" id="SignalP"/>
    </source>
</evidence>
<feature type="signal peptide" evidence="1">
    <location>
        <begin position="1"/>
        <end position="24"/>
    </location>
</feature>
<reference evidence="3 4" key="1">
    <citation type="submission" date="2019-04" db="EMBL/GenBank/DDBJ databases">
        <title>Azoarcus nasutitermitis sp. nov. isolated from termite nest.</title>
        <authorList>
            <person name="Lin S.-Y."/>
            <person name="Hameed A."/>
            <person name="Hsu Y.-H."/>
            <person name="Young C.-C."/>
        </authorList>
    </citation>
    <scope>NUCLEOTIDE SEQUENCE [LARGE SCALE GENOMIC DNA]</scope>
    <source>
        <strain evidence="3 4">CC-YHH838</strain>
    </source>
</reference>
<keyword evidence="4" id="KW-1185">Reference proteome</keyword>
<dbReference type="OrthoDB" id="9180885at2"/>
<dbReference type="Pfam" id="PF07589">
    <property type="entry name" value="PEP-CTERM"/>
    <property type="match status" value="1"/>
</dbReference>
<evidence type="ECO:0000313" key="3">
    <source>
        <dbReference type="EMBL" id="THF65500.1"/>
    </source>
</evidence>
<dbReference type="InterPro" id="IPR013424">
    <property type="entry name" value="Ice-binding_C"/>
</dbReference>
<dbReference type="EMBL" id="SSOC01000003">
    <property type="protein sequence ID" value="THF65500.1"/>
    <property type="molecule type" value="Genomic_DNA"/>
</dbReference>